<dbReference type="Gene3D" id="3.40.50.12780">
    <property type="entry name" value="N-terminal domain of ligase-like"/>
    <property type="match status" value="1"/>
</dbReference>
<evidence type="ECO:0000259" key="5">
    <source>
        <dbReference type="Pfam" id="PF05368"/>
    </source>
</evidence>
<feature type="domain" description="AMP-dependent synthetase/ligase" evidence="4">
    <location>
        <begin position="332"/>
        <end position="710"/>
    </location>
</feature>
<evidence type="ECO:0000259" key="4">
    <source>
        <dbReference type="Pfam" id="PF00501"/>
    </source>
</evidence>
<dbReference type="Proteomes" id="UP000593570">
    <property type="component" value="Unassembled WGS sequence"/>
</dbReference>
<dbReference type="Gene3D" id="3.90.25.10">
    <property type="entry name" value="UDP-galactose 4-epimerase, domain 1"/>
    <property type="match status" value="1"/>
</dbReference>
<dbReference type="SUPFAM" id="SSF56801">
    <property type="entry name" value="Acetyl-CoA synthetase-like"/>
    <property type="match status" value="1"/>
</dbReference>
<gene>
    <name evidence="7" type="ORF">HZS61_002252</name>
</gene>
<dbReference type="Pfam" id="PF00501">
    <property type="entry name" value="AMP-binding"/>
    <property type="match status" value="1"/>
</dbReference>
<organism evidence="7 8">
    <name type="scientific">Fusarium oxysporum f. sp. conglutinans</name>
    <dbReference type="NCBI Taxonomy" id="100902"/>
    <lineage>
        <taxon>Eukaryota</taxon>
        <taxon>Fungi</taxon>
        <taxon>Dikarya</taxon>
        <taxon>Ascomycota</taxon>
        <taxon>Pezizomycotina</taxon>
        <taxon>Sordariomycetes</taxon>
        <taxon>Hypocreomycetidae</taxon>
        <taxon>Hypocreales</taxon>
        <taxon>Nectriaceae</taxon>
        <taxon>Fusarium</taxon>
        <taxon>Fusarium oxysporum species complex</taxon>
    </lineage>
</organism>
<dbReference type="EMBL" id="JACDXP010000010">
    <property type="protein sequence ID" value="KAF6518174.1"/>
    <property type="molecule type" value="Genomic_DNA"/>
</dbReference>
<protein>
    <recommendedName>
        <fullName evidence="9">Acetyl-CoA synthetase-like protein</fullName>
    </recommendedName>
</protein>
<comment type="caution">
    <text evidence="7">The sequence shown here is derived from an EMBL/GenBank/DDBJ whole genome shotgun (WGS) entry which is preliminary data.</text>
</comment>
<dbReference type="InterPro" id="IPR036291">
    <property type="entry name" value="NAD(P)-bd_dom_sf"/>
</dbReference>
<dbReference type="AlphaFoldDB" id="A0A8H6GGZ0"/>
<dbReference type="InterPro" id="IPR008030">
    <property type="entry name" value="NmrA-like"/>
</dbReference>
<dbReference type="Gene3D" id="3.30.300.30">
    <property type="match status" value="1"/>
</dbReference>
<sequence length="867" mass="95377">MEQKIIVVVGATGVLGGAVVKHFGQLKGYRVRGITRDTESPGAIACREKNPEVELVQASLDDGESLYQAFRGASATFTPTYYWKIIAMSRVRDTMDEQSVSLHSAARLHEAQQYRNLFNALARTLNDQEAAGQITLERIVFSALPDPQNYPLAYHFASKANGIAQLARLAGQSEPGFQKILDRASYLYIGVYLDSFFSKSYLTVDGRHLIGPQKQADGSFLFRQVACPPYHALPMIYAKTDLGPLVEALICRAPPGTHLLGGQPLTLEEFAMKWGHALGVQAKWEGIGVEEMVSEFPESAQSFMPIKSRWFTPTPRMSLPTWVFGSENFCKDGDKTTFVDASNPKRVLTFPEFQQYSKRLALGFRRLGVQPGDRVLIFCENDIFVPCMFFGVIMAGAIFTGASPSSTMLELTYQLQDSGATALIASTSLMDIATEASRSVGLPPDRLFNFDRGDTLERITAHHGGRSWTALLASAHDAQDFNWFEPSEPEHTICCLNYSSGTTGRPKGVEVTHFSYVANGEAHLILHRLQQEAWDQPYNSRALCFLPLNHAAAQTTFMVNCPKMGVESYIMPQFNFGSMIQHIKEFQITDLMTAPPVISSLVTNSTSIGDSLASIRNVICGTAPLPPSLAQRANKLWADDRVVVRQGWGMTELTCLGTMNDPRLVGSPDSVGEAAPNSAIKLMDGSKEITDANKQGELWFSGPTLMAGYWKNPQATRDTVVDQEGTRWLKTGDIAYVDSWGPGANIYIVDRAKEILKVKGYQVSPAELEAILATHPDIIDSAVVGTILQGREVPRAYVVRRPGSNTTSNAISSWMEGKVAAYKRLHGGVVFVDIIPRTQSGKILRRLLRDRAKAESDGLRPVKAKLS</sequence>
<evidence type="ECO:0008006" key="9">
    <source>
        <dbReference type="Google" id="ProtNLM"/>
    </source>
</evidence>
<dbReference type="FunFam" id="3.30.300.30:FF:000007">
    <property type="entry name" value="4-coumarate--CoA ligase 2"/>
    <property type="match status" value="1"/>
</dbReference>
<evidence type="ECO:0000313" key="7">
    <source>
        <dbReference type="EMBL" id="KAF6518174.1"/>
    </source>
</evidence>
<dbReference type="GO" id="GO:0016405">
    <property type="term" value="F:CoA-ligase activity"/>
    <property type="evidence" value="ECO:0007669"/>
    <property type="project" value="TreeGrafter"/>
</dbReference>
<evidence type="ECO:0000313" key="8">
    <source>
        <dbReference type="Proteomes" id="UP000593570"/>
    </source>
</evidence>
<dbReference type="PANTHER" id="PTHR24096">
    <property type="entry name" value="LONG-CHAIN-FATTY-ACID--COA LIGASE"/>
    <property type="match status" value="1"/>
</dbReference>
<dbReference type="Pfam" id="PF13193">
    <property type="entry name" value="AMP-binding_C"/>
    <property type="match status" value="1"/>
</dbReference>
<feature type="domain" description="NmrA-like" evidence="5">
    <location>
        <begin position="3"/>
        <end position="81"/>
    </location>
</feature>
<keyword evidence="2" id="KW-0596">Phosphopantetheine</keyword>
<proteinExistence type="inferred from homology"/>
<dbReference type="PROSITE" id="PS00455">
    <property type="entry name" value="AMP_BINDING"/>
    <property type="match status" value="1"/>
</dbReference>
<dbReference type="InterPro" id="IPR020845">
    <property type="entry name" value="AMP-binding_CS"/>
</dbReference>
<evidence type="ECO:0000256" key="2">
    <source>
        <dbReference type="ARBA" id="ARBA00022450"/>
    </source>
</evidence>
<dbReference type="InterPro" id="IPR045851">
    <property type="entry name" value="AMP-bd_C_sf"/>
</dbReference>
<dbReference type="InterPro" id="IPR000873">
    <property type="entry name" value="AMP-dep_synth/lig_dom"/>
</dbReference>
<feature type="domain" description="AMP-binding enzyme C-terminal" evidence="6">
    <location>
        <begin position="767"/>
        <end position="842"/>
    </location>
</feature>
<evidence type="ECO:0000256" key="3">
    <source>
        <dbReference type="ARBA" id="ARBA00022553"/>
    </source>
</evidence>
<dbReference type="InterPro" id="IPR025110">
    <property type="entry name" value="AMP-bd_C"/>
</dbReference>
<evidence type="ECO:0000256" key="1">
    <source>
        <dbReference type="ARBA" id="ARBA00006432"/>
    </source>
</evidence>
<reference evidence="7 8" key="1">
    <citation type="journal article" date="2020" name="bioRxiv">
        <title>A chromosome-scale genome assembly for the Fusarium oxysporum strain Fo5176 to establish a model Arabidopsis-fungal pathosystem.</title>
        <authorList>
            <person name="Fokkens L."/>
            <person name="Guo L."/>
            <person name="Dora S."/>
            <person name="Wang B."/>
            <person name="Ye K."/>
            <person name="Sanchez-Rodriguez C."/>
            <person name="Croll D."/>
        </authorList>
    </citation>
    <scope>NUCLEOTIDE SEQUENCE [LARGE SCALE GENOMIC DNA]</scope>
    <source>
        <strain evidence="7 8">Fo5176</strain>
    </source>
</reference>
<accession>A0A8H6GGZ0</accession>
<dbReference type="PANTHER" id="PTHR24096:SF424">
    <property type="entry name" value="ACETYL-COA SYNTHETASE-LIKE PROTEIN-RELATED"/>
    <property type="match status" value="1"/>
</dbReference>
<evidence type="ECO:0000259" key="6">
    <source>
        <dbReference type="Pfam" id="PF13193"/>
    </source>
</evidence>
<dbReference type="Gene3D" id="3.40.50.720">
    <property type="entry name" value="NAD(P)-binding Rossmann-like Domain"/>
    <property type="match status" value="1"/>
</dbReference>
<name>A0A8H6GGZ0_FUSOX</name>
<comment type="similarity">
    <text evidence="1">Belongs to the ATP-dependent AMP-binding enzyme family.</text>
</comment>
<dbReference type="SUPFAM" id="SSF51735">
    <property type="entry name" value="NAD(P)-binding Rossmann-fold domains"/>
    <property type="match status" value="1"/>
</dbReference>
<dbReference type="Pfam" id="PF05368">
    <property type="entry name" value="NmrA"/>
    <property type="match status" value="1"/>
</dbReference>
<dbReference type="InterPro" id="IPR042099">
    <property type="entry name" value="ANL_N_sf"/>
</dbReference>
<keyword evidence="3" id="KW-0597">Phosphoprotein</keyword>